<dbReference type="Proteomes" id="UP000037507">
    <property type="component" value="Unassembled WGS sequence"/>
</dbReference>
<dbReference type="InterPro" id="IPR026881">
    <property type="entry name" value="WYL_dom"/>
</dbReference>
<sequence>MAAKKPKTLETLRLAIELMRRIPRNRKVSTTELHQELQAAGFERDERSIQRLLKTLSQHFDIERDDRSLPYGYRWKDQGQGLMVPTLNRQESLLLLLAEQHLQPLLPPSVLKSMDGFFRQARANLAPHQNAVLEKQWLGKVRVVSETQPLLPPKMVDGVLDAVTGALYSNHWLDVDYTNNKNERKTYHVMPLGLAQQGPRIYLVSRFEGYDNQRILALHRINTASDSGLPFDRPDFDLAAYDGEGHFAVGNGERIRLQFTIDKGPGKHLLESPLSEDQNVQFTPTGYTITATVQQTLQLDRWLNSFGGQVRNLEKTPVTDLGGG</sequence>
<dbReference type="EMBL" id="LFYT02000046">
    <property type="protein sequence ID" value="PVE40982.1"/>
    <property type="molecule type" value="Genomic_DNA"/>
</dbReference>
<name>A0A2T7U8J3_9BURK</name>
<keyword evidence="3" id="KW-1185">Reference proteome</keyword>
<dbReference type="OrthoDB" id="8595817at2"/>
<organism evidence="2 3">
    <name type="scientific">Limnohabitans planktonicus II-D5</name>
    <dbReference type="NCBI Taxonomy" id="1293045"/>
    <lineage>
        <taxon>Bacteria</taxon>
        <taxon>Pseudomonadati</taxon>
        <taxon>Pseudomonadota</taxon>
        <taxon>Betaproteobacteria</taxon>
        <taxon>Burkholderiales</taxon>
        <taxon>Comamonadaceae</taxon>
        <taxon>Limnohabitans</taxon>
    </lineage>
</organism>
<evidence type="ECO:0000259" key="1">
    <source>
        <dbReference type="Pfam" id="PF13280"/>
    </source>
</evidence>
<reference evidence="2" key="1">
    <citation type="submission" date="2017-04" db="EMBL/GenBank/DDBJ databases">
        <title>Unexpected and diverse lifestyles within the genus Limnohabitans.</title>
        <authorList>
            <person name="Kasalicky V."/>
            <person name="Mehrshad M."/>
            <person name="Andrei S.-A."/>
            <person name="Salcher M."/>
            <person name="Kratochvilova H."/>
            <person name="Simek K."/>
            <person name="Ghai R."/>
        </authorList>
    </citation>
    <scope>NUCLEOTIDE SEQUENCE [LARGE SCALE GENOMIC DNA]</scope>
    <source>
        <strain evidence="2">II-D5</strain>
    </source>
</reference>
<dbReference type="STRING" id="1293045.H663_14695"/>
<dbReference type="RefSeq" id="WP_053174361.1">
    <property type="nucleotide sequence ID" value="NZ_LFYT02000046.1"/>
</dbReference>
<comment type="caution">
    <text evidence="2">The sequence shown here is derived from an EMBL/GenBank/DDBJ whole genome shotgun (WGS) entry which is preliminary data.</text>
</comment>
<accession>A0A2T7U8J3</accession>
<protein>
    <submittedName>
        <fullName evidence="2">WYL domain-containing protein</fullName>
    </submittedName>
</protein>
<proteinExistence type="predicted"/>
<dbReference type="InterPro" id="IPR051534">
    <property type="entry name" value="CBASS_pafABC_assoc_protein"/>
</dbReference>
<dbReference type="PANTHER" id="PTHR34580:SF1">
    <property type="entry name" value="PROTEIN PAFC"/>
    <property type="match status" value="1"/>
</dbReference>
<dbReference type="AlphaFoldDB" id="A0A2T7U8J3"/>
<dbReference type="PANTHER" id="PTHR34580">
    <property type="match status" value="1"/>
</dbReference>
<gene>
    <name evidence="2" type="ORF">H663_019495</name>
</gene>
<dbReference type="Pfam" id="PF13280">
    <property type="entry name" value="WYL"/>
    <property type="match status" value="1"/>
</dbReference>
<evidence type="ECO:0000313" key="3">
    <source>
        <dbReference type="Proteomes" id="UP000037507"/>
    </source>
</evidence>
<evidence type="ECO:0000313" key="2">
    <source>
        <dbReference type="EMBL" id="PVE40982.1"/>
    </source>
</evidence>
<feature type="domain" description="WYL" evidence="1">
    <location>
        <begin position="159"/>
        <end position="223"/>
    </location>
</feature>
<dbReference type="PROSITE" id="PS52050">
    <property type="entry name" value="WYL"/>
    <property type="match status" value="1"/>
</dbReference>